<dbReference type="InterPro" id="IPR050860">
    <property type="entry name" value="FeoB_GTPase"/>
</dbReference>
<organism evidence="4 5">
    <name type="scientific">Brumicola pallidula DSM 14239 = ACAM 615</name>
    <dbReference type="NCBI Taxonomy" id="1121922"/>
    <lineage>
        <taxon>Bacteria</taxon>
        <taxon>Pseudomonadati</taxon>
        <taxon>Pseudomonadota</taxon>
        <taxon>Gammaproteobacteria</taxon>
        <taxon>Alteromonadales</taxon>
        <taxon>Alteromonadaceae</taxon>
        <taxon>Brumicola</taxon>
    </lineage>
</organism>
<evidence type="ECO:0000313" key="4">
    <source>
        <dbReference type="EMBL" id="GAC30597.1"/>
    </source>
</evidence>
<dbReference type="GO" id="GO:0005886">
    <property type="term" value="C:plasma membrane"/>
    <property type="evidence" value="ECO:0007669"/>
    <property type="project" value="TreeGrafter"/>
</dbReference>
<evidence type="ECO:0000313" key="5">
    <source>
        <dbReference type="Proteomes" id="UP000006251"/>
    </source>
</evidence>
<dbReference type="Pfam" id="PF07670">
    <property type="entry name" value="Gate"/>
    <property type="match status" value="2"/>
</dbReference>
<dbReference type="InterPro" id="IPR030389">
    <property type="entry name" value="G_FEOB_dom"/>
</dbReference>
<dbReference type="Pfam" id="PF02421">
    <property type="entry name" value="FeoB_N"/>
    <property type="match status" value="1"/>
</dbReference>
<proteinExistence type="predicted"/>
<feature type="transmembrane region" description="Helical" evidence="2">
    <location>
        <begin position="470"/>
        <end position="491"/>
    </location>
</feature>
<reference evidence="5" key="1">
    <citation type="journal article" date="2014" name="Environ. Microbiol.">
        <title>Comparative genomics of the marine bacterial genus Glaciecola reveals the high degree of genomic diversity and genomic characteristic for cold adaptation.</title>
        <authorList>
            <person name="Qin Q.L."/>
            <person name="Xie B.B."/>
            <person name="Yu Y."/>
            <person name="Shu Y.L."/>
            <person name="Rong J.C."/>
            <person name="Zhang Y.J."/>
            <person name="Zhao D.L."/>
            <person name="Chen X.L."/>
            <person name="Zhang X.Y."/>
            <person name="Chen B."/>
            <person name="Zhou B.C."/>
            <person name="Zhang Y.Z."/>
        </authorList>
    </citation>
    <scope>NUCLEOTIDE SEQUENCE [LARGE SCALE GENOMIC DNA]</scope>
    <source>
        <strain evidence="5">ACAM 615</strain>
    </source>
</reference>
<feature type="transmembrane region" description="Helical" evidence="2">
    <location>
        <begin position="289"/>
        <end position="314"/>
    </location>
</feature>
<gene>
    <name evidence="4" type="primary">feoB</name>
    <name evidence="4" type="ORF">GPAL_3757</name>
</gene>
<accession>K6ZJT5</accession>
<feature type="transmembrane region" description="Helical" evidence="2">
    <location>
        <begin position="229"/>
        <end position="253"/>
    </location>
</feature>
<keyword evidence="2" id="KW-1133">Transmembrane helix</keyword>
<dbReference type="AlphaFoldDB" id="K6ZJT5"/>
<dbReference type="SUPFAM" id="SSF52540">
    <property type="entry name" value="P-loop containing nucleoside triphosphate hydrolases"/>
    <property type="match status" value="1"/>
</dbReference>
<feature type="transmembrane region" description="Helical" evidence="2">
    <location>
        <begin position="522"/>
        <end position="544"/>
    </location>
</feature>
<dbReference type="EMBL" id="BAEQ01000065">
    <property type="protein sequence ID" value="GAC30597.1"/>
    <property type="molecule type" value="Genomic_DNA"/>
</dbReference>
<feature type="transmembrane region" description="Helical" evidence="2">
    <location>
        <begin position="368"/>
        <end position="394"/>
    </location>
</feature>
<dbReference type="InterPro" id="IPR011640">
    <property type="entry name" value="Fe2_transport_prot_B_C"/>
</dbReference>
<feature type="transmembrane region" description="Helical" evidence="2">
    <location>
        <begin position="341"/>
        <end position="361"/>
    </location>
</feature>
<dbReference type="PRINTS" id="PR00326">
    <property type="entry name" value="GTP1OBG"/>
</dbReference>
<dbReference type="PANTHER" id="PTHR43185:SF1">
    <property type="entry name" value="FE(2+) TRANSPORTER FEOB"/>
    <property type="match status" value="1"/>
</dbReference>
<dbReference type="Proteomes" id="UP000006251">
    <property type="component" value="Unassembled WGS sequence"/>
</dbReference>
<dbReference type="GO" id="GO:0015093">
    <property type="term" value="F:ferrous iron transmembrane transporter activity"/>
    <property type="evidence" value="ECO:0007669"/>
    <property type="project" value="InterPro"/>
</dbReference>
<feature type="domain" description="FeoB-type G" evidence="3">
    <location>
        <begin position="1"/>
        <end position="185"/>
    </location>
</feature>
<dbReference type="Pfam" id="PF07664">
    <property type="entry name" value="FeoB_C"/>
    <property type="match status" value="1"/>
</dbReference>
<dbReference type="OrthoDB" id="9809127at2"/>
<protein>
    <recommendedName>
        <fullName evidence="1">Ferrous iron transport protein B</fullName>
    </recommendedName>
</protein>
<feature type="transmembrane region" description="Helical" evidence="2">
    <location>
        <begin position="406"/>
        <end position="429"/>
    </location>
</feature>
<evidence type="ECO:0000256" key="2">
    <source>
        <dbReference type="SAM" id="Phobius"/>
    </source>
</evidence>
<dbReference type="InterPro" id="IPR006073">
    <property type="entry name" value="GTP-bd"/>
</dbReference>
<dbReference type="Gene3D" id="3.40.50.300">
    <property type="entry name" value="P-loop containing nucleotide triphosphate hydrolases"/>
    <property type="match status" value="1"/>
</dbReference>
<keyword evidence="2" id="KW-0472">Membrane</keyword>
<feature type="transmembrane region" description="Helical" evidence="2">
    <location>
        <begin position="265"/>
        <end position="282"/>
    </location>
</feature>
<sequence>MQKILLVGKPNSGKSLLFNQLTGLRQKVANFPGVTVELKSGVFKAYRHTANPQSGQVLDAKQQFELIDYPGTYSLKSWSKDEAIAIEQLLAAMSDEKTSVILCNLDATRMERSLVFALQVQQISKQHNKTVVFTLNMVDELLRFNHNLDTIKLSEKLGSPVYAVSAKTLIGISDLQKGLSKIAISPQEYRVKPTDINQQSFATAAKILAKEFAIPADVVLKRQNTIDRFLLNSVFGGIAFLLIMFFLFQSIFTWAAPLMDATEDAIGFLAGVVSGLLGEGLVNDFMTDAVFGGLGSFLVFVPQIMILTLIIGLLEDSGYLARAALICHKPLSFFGLSGRSFIPYLSGHACAIPAILAARTIESPRKRFVTMLTVPLMSCSARLPVYALLIAVLVPDVSYLGGWVNLQGAMFFVLYLSGILTALIVSSVLNKMTEGSEELQDMPFILELPSYRLPHWQPLFYRVVNSGIQFVKRAGPIIFVVSLIIWTLGYFPNNGDLQNSYLSAIGQWIEPVFTPLGLDWRYGVAILVSFLARELLVGVLGTMFSMQNADDNIAGLAANLEADGLSLASGVALLGFYVIALQCVATVATLKSELGKSRYAWGAFLAYGVLAYLVSMLLYMVLS</sequence>
<feature type="transmembrane region" description="Helical" evidence="2">
    <location>
        <begin position="565"/>
        <end position="587"/>
    </location>
</feature>
<dbReference type="GO" id="GO:0005525">
    <property type="term" value="F:GTP binding"/>
    <property type="evidence" value="ECO:0007669"/>
    <property type="project" value="InterPro"/>
</dbReference>
<feature type="transmembrane region" description="Helical" evidence="2">
    <location>
        <begin position="599"/>
        <end position="622"/>
    </location>
</feature>
<keyword evidence="2" id="KW-0812">Transmembrane</keyword>
<keyword evidence="5" id="KW-1185">Reference proteome</keyword>
<evidence type="ECO:0000259" key="3">
    <source>
        <dbReference type="PROSITE" id="PS51711"/>
    </source>
</evidence>
<dbReference type="STRING" id="1121922.GCA_000428905_03291"/>
<dbReference type="RefSeq" id="WP_006014975.1">
    <property type="nucleotide sequence ID" value="NZ_BAEQ01000065.1"/>
</dbReference>
<dbReference type="InterPro" id="IPR027417">
    <property type="entry name" value="P-loop_NTPase"/>
</dbReference>
<dbReference type="PANTHER" id="PTHR43185">
    <property type="entry name" value="FERROUS IRON TRANSPORT PROTEIN B"/>
    <property type="match status" value="1"/>
</dbReference>
<dbReference type="PROSITE" id="PS51711">
    <property type="entry name" value="G_FEOB"/>
    <property type="match status" value="1"/>
</dbReference>
<dbReference type="InterPro" id="IPR011642">
    <property type="entry name" value="Gate_dom"/>
</dbReference>
<comment type="caution">
    <text evidence="4">The sequence shown here is derived from an EMBL/GenBank/DDBJ whole genome shotgun (WGS) entry which is preliminary data.</text>
</comment>
<name>K6ZJT5_9ALTE</name>
<evidence type="ECO:0000256" key="1">
    <source>
        <dbReference type="ARBA" id="ARBA00031200"/>
    </source>
</evidence>